<evidence type="ECO:0000256" key="10">
    <source>
        <dbReference type="ARBA" id="ARBA00023004"/>
    </source>
</evidence>
<evidence type="ECO:0000256" key="5">
    <source>
        <dbReference type="ARBA" id="ARBA00022617"/>
    </source>
</evidence>
<dbReference type="InterPro" id="IPR001128">
    <property type="entry name" value="Cyt_P450"/>
</dbReference>
<sequence length="515" mass="59727">MDLIDGILWIVAACLLATLAYKKLTENYGFWKKQNVPFVPPKPVVGSMEWKTMNKPLQEIETEWYNRYGRVYGRYEATSPVLSVGDPDILKNILSTDFQMFPNRRDLKFHDPVFDNTLFVLEGDAWSRVRNIVSPAFTTAKLKRMFPLLNECSDLLVERLNEVKNKADSIDCQEHYGGFVLSAIARCAFGMNISAIKDPKSVFVQKSKKLFNECLSWRTYLTILCPVLMKVFRLKLLNPETTDFYRNTIIQVLEERKKLNLIRDDFLQMLIDAEDANNNGADTICEKGSCKINTEPRLEKKGLTHDEMLSQSVTFFIAGYDATTSLISHISYRLAMHQNYQDMVVEELKRALNNHNGEMCYDALSEMKFLNAIIHECLRMCPAMVRHERRAEQDYLIQSRRIYLKKGTIVSIPVFAMHHDPQLYPEPEVFKPERFYPEELRPLTRYDYLPFGNGKRMCVGMRFVHVQVKLCIAKLLMKFQILPAPSTPETLGYTESRNVLTVNKVEVCLRERQLC</sequence>
<dbReference type="InterPro" id="IPR050705">
    <property type="entry name" value="Cytochrome_P450_3A"/>
</dbReference>
<comment type="caution">
    <text evidence="16">The sequence shown here is derived from an EMBL/GenBank/DDBJ whole genome shotgun (WGS) entry which is preliminary data.</text>
</comment>
<reference evidence="16 17" key="1">
    <citation type="journal article" date="2019" name="Sci. Rep.">
        <title>Orb-weaving spider Araneus ventricosus genome elucidates the spidroin gene catalogue.</title>
        <authorList>
            <person name="Kono N."/>
            <person name="Nakamura H."/>
            <person name="Ohtoshi R."/>
            <person name="Moran D.A.P."/>
            <person name="Shinohara A."/>
            <person name="Yoshida Y."/>
            <person name="Fujiwara M."/>
            <person name="Mori M."/>
            <person name="Tomita M."/>
            <person name="Arakawa K."/>
        </authorList>
    </citation>
    <scope>NUCLEOTIDE SEQUENCE [LARGE SCALE GENOMIC DNA]</scope>
</reference>
<comment type="cofactor">
    <cofactor evidence="1 14">
        <name>heme</name>
        <dbReference type="ChEBI" id="CHEBI:30413"/>
    </cofactor>
</comment>
<dbReference type="Proteomes" id="UP000499080">
    <property type="component" value="Unassembled WGS sequence"/>
</dbReference>
<keyword evidence="7" id="KW-0256">Endoplasmic reticulum</keyword>
<feature type="binding site" description="axial binding residue" evidence="14">
    <location>
        <position position="458"/>
    </location>
    <ligand>
        <name>heme</name>
        <dbReference type="ChEBI" id="CHEBI:30413"/>
    </ligand>
    <ligandPart>
        <name>Fe</name>
        <dbReference type="ChEBI" id="CHEBI:18248"/>
    </ligandPart>
</feature>
<name>A0A4Y2EXL1_ARAVE</name>
<dbReference type="SUPFAM" id="SSF48264">
    <property type="entry name" value="Cytochrome P450"/>
    <property type="match status" value="1"/>
</dbReference>
<dbReference type="PRINTS" id="PR00463">
    <property type="entry name" value="EP450I"/>
</dbReference>
<dbReference type="GO" id="GO:0005506">
    <property type="term" value="F:iron ion binding"/>
    <property type="evidence" value="ECO:0007669"/>
    <property type="project" value="InterPro"/>
</dbReference>
<evidence type="ECO:0000256" key="3">
    <source>
        <dbReference type="ARBA" id="ARBA00004406"/>
    </source>
</evidence>
<evidence type="ECO:0000256" key="13">
    <source>
        <dbReference type="ARBA" id="ARBA00043906"/>
    </source>
</evidence>
<proteinExistence type="inferred from homology"/>
<accession>A0A4Y2EXL1</accession>
<dbReference type="GO" id="GO:0020037">
    <property type="term" value="F:heme binding"/>
    <property type="evidence" value="ECO:0007669"/>
    <property type="project" value="InterPro"/>
</dbReference>
<dbReference type="Pfam" id="PF00067">
    <property type="entry name" value="p450"/>
    <property type="match status" value="1"/>
</dbReference>
<comment type="subcellular location">
    <subcellularLocation>
        <location evidence="3">Endoplasmic reticulum membrane</location>
        <topology evidence="3">Peripheral membrane protein</topology>
    </subcellularLocation>
    <subcellularLocation>
        <location evidence="2">Microsome membrane</location>
        <topology evidence="2">Peripheral membrane protein</topology>
    </subcellularLocation>
</comment>
<keyword evidence="5 14" id="KW-0349">Heme</keyword>
<dbReference type="FunFam" id="1.10.630.10:FF:000042">
    <property type="entry name" value="Cytochrome P450"/>
    <property type="match status" value="1"/>
</dbReference>
<dbReference type="PANTHER" id="PTHR24302">
    <property type="entry name" value="CYTOCHROME P450 FAMILY 3"/>
    <property type="match status" value="1"/>
</dbReference>
<dbReference type="PANTHER" id="PTHR24302:SF15">
    <property type="entry name" value="FATTY-ACID PEROXYGENASE"/>
    <property type="match status" value="1"/>
</dbReference>
<evidence type="ECO:0000256" key="2">
    <source>
        <dbReference type="ARBA" id="ARBA00004174"/>
    </source>
</evidence>
<keyword evidence="9 15" id="KW-0560">Oxidoreductase</keyword>
<evidence type="ECO:0000256" key="6">
    <source>
        <dbReference type="ARBA" id="ARBA00022723"/>
    </source>
</evidence>
<gene>
    <name evidence="16" type="primary">CYP3A24_11</name>
    <name evidence="16" type="ORF">AVEN_53826_1</name>
</gene>
<dbReference type="OrthoDB" id="2789670at2759"/>
<dbReference type="InterPro" id="IPR036396">
    <property type="entry name" value="Cyt_P450_sf"/>
</dbReference>
<dbReference type="Gene3D" id="1.10.630.10">
    <property type="entry name" value="Cytochrome P450"/>
    <property type="match status" value="1"/>
</dbReference>
<dbReference type="GO" id="GO:0008395">
    <property type="term" value="F:steroid hydroxylase activity"/>
    <property type="evidence" value="ECO:0007669"/>
    <property type="project" value="TreeGrafter"/>
</dbReference>
<evidence type="ECO:0000313" key="17">
    <source>
        <dbReference type="Proteomes" id="UP000499080"/>
    </source>
</evidence>
<evidence type="ECO:0000256" key="9">
    <source>
        <dbReference type="ARBA" id="ARBA00023002"/>
    </source>
</evidence>
<keyword evidence="11 15" id="KW-0503">Monooxygenase</keyword>
<dbReference type="GO" id="GO:0005789">
    <property type="term" value="C:endoplasmic reticulum membrane"/>
    <property type="evidence" value="ECO:0007669"/>
    <property type="project" value="UniProtKB-SubCell"/>
</dbReference>
<keyword evidence="10 14" id="KW-0408">Iron</keyword>
<dbReference type="EMBL" id="BGPR01000747">
    <property type="protein sequence ID" value="GBM33960.1"/>
    <property type="molecule type" value="Genomic_DNA"/>
</dbReference>
<evidence type="ECO:0000256" key="14">
    <source>
        <dbReference type="PIRSR" id="PIRSR602401-1"/>
    </source>
</evidence>
<comment type="similarity">
    <text evidence="4 15">Belongs to the cytochrome P450 family.</text>
</comment>
<dbReference type="InterPro" id="IPR017972">
    <property type="entry name" value="Cyt_P450_CS"/>
</dbReference>
<evidence type="ECO:0000256" key="1">
    <source>
        <dbReference type="ARBA" id="ARBA00001971"/>
    </source>
</evidence>
<dbReference type="PRINTS" id="PR00385">
    <property type="entry name" value="P450"/>
</dbReference>
<comment type="function">
    <text evidence="13">Cytochromes P450 are a group of heme-thiolate monooxygenases. They oxidize a variety of structurally unrelated compounds, including steroids, fatty acids, and xenobiotics.</text>
</comment>
<dbReference type="GO" id="GO:0016705">
    <property type="term" value="F:oxidoreductase activity, acting on paired donors, with incorporation or reduction of molecular oxygen"/>
    <property type="evidence" value="ECO:0007669"/>
    <property type="project" value="InterPro"/>
</dbReference>
<evidence type="ECO:0000256" key="8">
    <source>
        <dbReference type="ARBA" id="ARBA00022848"/>
    </source>
</evidence>
<keyword evidence="6 14" id="KW-0479">Metal-binding</keyword>
<evidence type="ECO:0000313" key="16">
    <source>
        <dbReference type="EMBL" id="GBM33960.1"/>
    </source>
</evidence>
<evidence type="ECO:0000256" key="4">
    <source>
        <dbReference type="ARBA" id="ARBA00010617"/>
    </source>
</evidence>
<keyword evidence="8" id="KW-0492">Microsome</keyword>
<keyword evidence="17" id="KW-1185">Reference proteome</keyword>
<evidence type="ECO:0000256" key="7">
    <source>
        <dbReference type="ARBA" id="ARBA00022824"/>
    </source>
</evidence>
<evidence type="ECO:0000256" key="11">
    <source>
        <dbReference type="ARBA" id="ARBA00023033"/>
    </source>
</evidence>
<organism evidence="16 17">
    <name type="scientific">Araneus ventricosus</name>
    <name type="common">Orbweaver spider</name>
    <name type="synonym">Epeira ventricosa</name>
    <dbReference type="NCBI Taxonomy" id="182803"/>
    <lineage>
        <taxon>Eukaryota</taxon>
        <taxon>Metazoa</taxon>
        <taxon>Ecdysozoa</taxon>
        <taxon>Arthropoda</taxon>
        <taxon>Chelicerata</taxon>
        <taxon>Arachnida</taxon>
        <taxon>Araneae</taxon>
        <taxon>Araneomorphae</taxon>
        <taxon>Entelegynae</taxon>
        <taxon>Araneoidea</taxon>
        <taxon>Araneidae</taxon>
        <taxon>Araneus</taxon>
    </lineage>
</organism>
<keyword evidence="12" id="KW-0472">Membrane</keyword>
<dbReference type="CDD" id="cd11056">
    <property type="entry name" value="CYP6-like"/>
    <property type="match status" value="1"/>
</dbReference>
<dbReference type="InterPro" id="IPR002401">
    <property type="entry name" value="Cyt_P450_E_grp-I"/>
</dbReference>
<dbReference type="PROSITE" id="PS00086">
    <property type="entry name" value="CYTOCHROME_P450"/>
    <property type="match status" value="1"/>
</dbReference>
<evidence type="ECO:0000256" key="15">
    <source>
        <dbReference type="RuleBase" id="RU000461"/>
    </source>
</evidence>
<dbReference type="AlphaFoldDB" id="A0A4Y2EXL1"/>
<protein>
    <submittedName>
        <fullName evidence="16">Cytochrome P450 3A24</fullName>
    </submittedName>
</protein>
<evidence type="ECO:0000256" key="12">
    <source>
        <dbReference type="ARBA" id="ARBA00023136"/>
    </source>
</evidence>